<dbReference type="GO" id="GO:0015627">
    <property type="term" value="C:type II protein secretion system complex"/>
    <property type="evidence" value="ECO:0007669"/>
    <property type="project" value="TreeGrafter"/>
</dbReference>
<name>A0A4R1CB33_9ACTN</name>
<dbReference type="Pfam" id="PF12836">
    <property type="entry name" value="HHH_3"/>
    <property type="match status" value="1"/>
</dbReference>
<evidence type="ECO:0000259" key="3">
    <source>
        <dbReference type="SMART" id="SM00278"/>
    </source>
</evidence>
<keyword evidence="2" id="KW-1133">Transmembrane helix</keyword>
<dbReference type="Gene3D" id="3.10.560.10">
    <property type="entry name" value="Outer membrane lipoprotein wza domain like"/>
    <property type="match status" value="1"/>
</dbReference>
<feature type="region of interest" description="Disordered" evidence="1">
    <location>
        <begin position="30"/>
        <end position="57"/>
    </location>
</feature>
<dbReference type="GO" id="GO:0003677">
    <property type="term" value="F:DNA binding"/>
    <property type="evidence" value="ECO:0007669"/>
    <property type="project" value="UniProtKB-KW"/>
</dbReference>
<feature type="domain" description="Helix-hairpin-helix DNA-binding motif class 1" evidence="3">
    <location>
        <begin position="247"/>
        <end position="266"/>
    </location>
</feature>
<sequence>MGSRESYDEALAQRLALLRAELTGERAAAESARVRAEKSAARSESAAGEPEPPVGDGADAVAVAVLREPGRHASRRFPAVSARLPPGLLTPGAIAVVAVLLALGVGLVAWLTLRAQPQELPMAVPVAGDLATPVVVGGSAGASPAAGASAAPSQVVVHVAGKVRRPGIVVLSPGARVIDAVKAAGGARHGVDLGAINLARLLVDGEQILVGVGPAPGAAAGASAADGAGGAGVDSSGTVNLNTASESQLEELPGVGPVTAAAIVTYREEHGAFASVDQLLDVSGIGEATLAEIAPHATV</sequence>
<dbReference type="PANTHER" id="PTHR21180">
    <property type="entry name" value="ENDONUCLEASE/EXONUCLEASE/PHOSPHATASE FAMILY DOMAIN-CONTAINING PROTEIN 1"/>
    <property type="match status" value="1"/>
</dbReference>
<evidence type="ECO:0000256" key="2">
    <source>
        <dbReference type="SAM" id="Phobius"/>
    </source>
</evidence>
<proteinExistence type="predicted"/>
<dbReference type="InterPro" id="IPR019554">
    <property type="entry name" value="Soluble_ligand-bd"/>
</dbReference>
<dbReference type="AlphaFoldDB" id="A0A4R1CB33"/>
<dbReference type="SMART" id="SM00278">
    <property type="entry name" value="HhH1"/>
    <property type="match status" value="2"/>
</dbReference>
<dbReference type="SUPFAM" id="SSF47781">
    <property type="entry name" value="RuvA domain 2-like"/>
    <property type="match status" value="1"/>
</dbReference>
<evidence type="ECO:0000313" key="5">
    <source>
        <dbReference type="Proteomes" id="UP000295453"/>
    </source>
</evidence>
<evidence type="ECO:0000256" key="1">
    <source>
        <dbReference type="SAM" id="MobiDB-lite"/>
    </source>
</evidence>
<dbReference type="GO" id="GO:0006281">
    <property type="term" value="P:DNA repair"/>
    <property type="evidence" value="ECO:0007669"/>
    <property type="project" value="InterPro"/>
</dbReference>
<organism evidence="4 5">
    <name type="scientific">Nocardioides jejuensis</name>
    <dbReference type="NCBI Taxonomy" id="2502782"/>
    <lineage>
        <taxon>Bacteria</taxon>
        <taxon>Bacillati</taxon>
        <taxon>Actinomycetota</taxon>
        <taxon>Actinomycetes</taxon>
        <taxon>Propionibacteriales</taxon>
        <taxon>Nocardioidaceae</taxon>
        <taxon>Nocardioides</taxon>
    </lineage>
</organism>
<keyword evidence="5" id="KW-1185">Reference proteome</keyword>
<accession>A0A4R1CB33</accession>
<feature type="compositionally biased region" description="Basic and acidic residues" evidence="1">
    <location>
        <begin position="30"/>
        <end position="41"/>
    </location>
</feature>
<dbReference type="Proteomes" id="UP000295453">
    <property type="component" value="Unassembled WGS sequence"/>
</dbReference>
<dbReference type="InterPro" id="IPR010994">
    <property type="entry name" value="RuvA_2-like"/>
</dbReference>
<dbReference type="PANTHER" id="PTHR21180:SF32">
    <property type="entry name" value="ENDONUCLEASE_EXONUCLEASE_PHOSPHATASE FAMILY DOMAIN-CONTAINING PROTEIN 1"/>
    <property type="match status" value="1"/>
</dbReference>
<protein>
    <submittedName>
        <fullName evidence="4">ComEA family DNA-binding protein</fullName>
    </submittedName>
</protein>
<dbReference type="InterPro" id="IPR051675">
    <property type="entry name" value="Endo/Exo/Phosphatase_dom_1"/>
</dbReference>
<feature type="transmembrane region" description="Helical" evidence="2">
    <location>
        <begin position="93"/>
        <end position="113"/>
    </location>
</feature>
<evidence type="ECO:0000313" key="4">
    <source>
        <dbReference type="EMBL" id="TCJ28089.1"/>
    </source>
</evidence>
<dbReference type="InterPro" id="IPR004509">
    <property type="entry name" value="Competence_ComEA_HhH"/>
</dbReference>
<dbReference type="InterPro" id="IPR003583">
    <property type="entry name" value="Hlx-hairpin-Hlx_DNA-bd_motif"/>
</dbReference>
<feature type="domain" description="Helix-hairpin-helix DNA-binding motif class 1" evidence="3">
    <location>
        <begin position="277"/>
        <end position="296"/>
    </location>
</feature>
<dbReference type="Pfam" id="PF10531">
    <property type="entry name" value="SLBB"/>
    <property type="match status" value="1"/>
</dbReference>
<keyword evidence="2" id="KW-0812">Transmembrane</keyword>
<dbReference type="NCBIfam" id="TIGR00426">
    <property type="entry name" value="competence protein ComEA helix-hairpin-helix repeat region"/>
    <property type="match status" value="1"/>
</dbReference>
<dbReference type="GO" id="GO:0015628">
    <property type="term" value="P:protein secretion by the type II secretion system"/>
    <property type="evidence" value="ECO:0007669"/>
    <property type="project" value="TreeGrafter"/>
</dbReference>
<dbReference type="EMBL" id="SJZJ01000012">
    <property type="protein sequence ID" value="TCJ28089.1"/>
    <property type="molecule type" value="Genomic_DNA"/>
</dbReference>
<dbReference type="RefSeq" id="WP_131583270.1">
    <property type="nucleotide sequence ID" value="NZ_SJZJ01000012.1"/>
</dbReference>
<keyword evidence="4" id="KW-0238">DNA-binding</keyword>
<comment type="caution">
    <text evidence="4">The sequence shown here is derived from an EMBL/GenBank/DDBJ whole genome shotgun (WGS) entry which is preliminary data.</text>
</comment>
<dbReference type="Gene3D" id="1.10.150.320">
    <property type="entry name" value="Photosystem II 12 kDa extrinsic protein"/>
    <property type="match status" value="1"/>
</dbReference>
<keyword evidence="2" id="KW-0472">Membrane</keyword>
<reference evidence="4 5" key="1">
    <citation type="submission" date="2019-03" db="EMBL/GenBank/DDBJ databases">
        <authorList>
            <person name="Kim M.K.M."/>
        </authorList>
    </citation>
    <scope>NUCLEOTIDE SEQUENCE [LARGE SCALE GENOMIC DNA]</scope>
    <source>
        <strain evidence="4 5">18JY15-6</strain>
    </source>
</reference>
<gene>
    <name evidence="4" type="ORF">EPD65_08885</name>
</gene>
<dbReference type="OrthoDB" id="9758724at2"/>